<dbReference type="PANTHER" id="PTHR33371">
    <property type="entry name" value="INTERMEMBRANE PHOSPHOLIPID TRANSPORT SYSTEM BINDING PROTEIN MLAD-RELATED"/>
    <property type="match status" value="1"/>
</dbReference>
<evidence type="ECO:0000256" key="1">
    <source>
        <dbReference type="SAM" id="Coils"/>
    </source>
</evidence>
<feature type="transmembrane region" description="Helical" evidence="2">
    <location>
        <begin position="6"/>
        <end position="27"/>
    </location>
</feature>
<dbReference type="HOGENOM" id="CLU_052141_0_0_9"/>
<dbReference type="eggNOG" id="COG1463">
    <property type="taxonomic scope" value="Bacteria"/>
</dbReference>
<dbReference type="Proteomes" id="UP000011765">
    <property type="component" value="Chromosome"/>
</dbReference>
<dbReference type="Pfam" id="PF02470">
    <property type="entry name" value="MlaD"/>
    <property type="match status" value="1"/>
</dbReference>
<keyword evidence="2" id="KW-1133">Transmembrane helix</keyword>
<feature type="coiled-coil region" evidence="1">
    <location>
        <begin position="233"/>
        <end position="260"/>
    </location>
</feature>
<keyword evidence="1" id="KW-0175">Coiled coil</keyword>
<dbReference type="AlphaFoldDB" id="M1E695"/>
<sequence>MEKGRAAKVGIFVLATLILLAGSILWFQSDFLKPMYRIVAYFPDVSGLSVDAPVYYMGVKVGRIKSITPTLYKGVETVILINKDVLIPKGSYFSIGTYGLVGDKFISITPPKSLTKEYLSDGATVIGTSPPTYEDILNETSVLLVRVSDLTKDLHDTLLNPESKESIKKTLFLASSIATNIDRFTRVLSDLAYKNESDVNQTISNLRGFSEYLLAISKNIDKGLSDPELFPSIKSALLNINEASKNVANLAANLNDIVKDKKTKEEIKQTISNASEITERSKKVLDYLANTKITPEVRVFSGPKDKREGAFFLDVYPPGDRFYRFGVRDSGGKTKVDAQAGQKINDNLDVRIGYMNSHLGAGLDVHYDRFGVETEVYDPKRTTLDSILSYSITKDVDLLMYLKDLTRSDREVLGGIRYKFDN</sequence>
<dbReference type="PANTHER" id="PTHR33371:SF4">
    <property type="entry name" value="INTERMEMBRANE PHOSPHOLIPID TRANSPORT SYSTEM BINDING PROTEIN MLAD"/>
    <property type="match status" value="1"/>
</dbReference>
<proteinExistence type="predicted"/>
<dbReference type="KEGG" id="tnr:Thena_0226"/>
<dbReference type="STRING" id="747365.Thena_0226"/>
<keyword evidence="2" id="KW-0472">Membrane</keyword>
<gene>
    <name evidence="4" type="ORF">Thena_0226</name>
</gene>
<evidence type="ECO:0000313" key="4">
    <source>
        <dbReference type="EMBL" id="AEE13875.1"/>
    </source>
</evidence>
<evidence type="ECO:0000259" key="3">
    <source>
        <dbReference type="Pfam" id="PF02470"/>
    </source>
</evidence>
<organism evidence="4 5">
    <name type="scientific">Thermodesulfobium narugense DSM 14796</name>
    <dbReference type="NCBI Taxonomy" id="747365"/>
    <lineage>
        <taxon>Bacteria</taxon>
        <taxon>Pseudomonadati</taxon>
        <taxon>Thermodesulfobiota</taxon>
        <taxon>Thermodesulfobiia</taxon>
        <taxon>Thermodesulfobiales</taxon>
        <taxon>Thermodesulfobiaceae</taxon>
        <taxon>Thermodesulfobium</taxon>
    </lineage>
</organism>
<keyword evidence="5" id="KW-1185">Reference proteome</keyword>
<dbReference type="RefSeq" id="WP_013755605.1">
    <property type="nucleotide sequence ID" value="NC_015499.1"/>
</dbReference>
<evidence type="ECO:0000256" key="2">
    <source>
        <dbReference type="SAM" id="Phobius"/>
    </source>
</evidence>
<dbReference type="OrthoDB" id="9764664at2"/>
<dbReference type="InterPro" id="IPR052336">
    <property type="entry name" value="MlaD_Phospholipid_Transporter"/>
</dbReference>
<name>M1E695_9BACT</name>
<dbReference type="InterPro" id="IPR003399">
    <property type="entry name" value="Mce/MlaD"/>
</dbReference>
<evidence type="ECO:0000313" key="5">
    <source>
        <dbReference type="Proteomes" id="UP000011765"/>
    </source>
</evidence>
<keyword evidence="2" id="KW-0812">Transmembrane</keyword>
<dbReference type="EMBL" id="CP002690">
    <property type="protein sequence ID" value="AEE13875.1"/>
    <property type="molecule type" value="Genomic_DNA"/>
</dbReference>
<reference evidence="4 5" key="1">
    <citation type="submission" date="2011-04" db="EMBL/GenBank/DDBJ databases">
        <title>The complete genome of Thermodesulfobium narugense DSM 14796.</title>
        <authorList>
            <consortium name="US DOE Joint Genome Institute (JGI-PGF)"/>
            <person name="Lucas S."/>
            <person name="Han J."/>
            <person name="Lapidus A."/>
            <person name="Bruce D."/>
            <person name="Goodwin L."/>
            <person name="Pitluck S."/>
            <person name="Peters L."/>
            <person name="Kyrpides N."/>
            <person name="Mavromatis K."/>
            <person name="Pagani I."/>
            <person name="Ivanova N."/>
            <person name="Ovchinnikova G."/>
            <person name="Zhang X."/>
            <person name="Saunders L."/>
            <person name="Detter J.C."/>
            <person name="Tapia R."/>
            <person name="Han C."/>
            <person name="Land M."/>
            <person name="Hauser L."/>
            <person name="Markowitz V."/>
            <person name="Cheng J.-F."/>
            <person name="Hugenholtz P."/>
            <person name="Woyke T."/>
            <person name="Wu D."/>
            <person name="Spring S."/>
            <person name="Schroeder M."/>
            <person name="Brambilla E."/>
            <person name="Klenk H.-P."/>
            <person name="Eisen J.A."/>
        </authorList>
    </citation>
    <scope>NUCLEOTIDE SEQUENCE [LARGE SCALE GENOMIC DNA]</scope>
    <source>
        <strain evidence="4 5">DSM 14796</strain>
    </source>
</reference>
<accession>M1E695</accession>
<protein>
    <submittedName>
        <fullName evidence="4">Mammalian cell entry related domain protein</fullName>
    </submittedName>
</protein>
<feature type="domain" description="Mce/MlaD" evidence="3">
    <location>
        <begin position="35"/>
        <end position="111"/>
    </location>
</feature>